<proteinExistence type="predicted"/>
<evidence type="ECO:0000313" key="4">
    <source>
        <dbReference type="Proteomes" id="UP000748308"/>
    </source>
</evidence>
<keyword evidence="2" id="KW-1133">Transmembrane helix</keyword>
<keyword evidence="2" id="KW-0812">Transmembrane</keyword>
<accession>A0A937XD78</accession>
<protein>
    <submittedName>
        <fullName evidence="3">Uncharacterized protein</fullName>
    </submittedName>
</protein>
<reference evidence="3" key="1">
    <citation type="submission" date="2019-03" db="EMBL/GenBank/DDBJ databases">
        <title>Lake Tanganyika Metagenome-Assembled Genomes (MAGs).</title>
        <authorList>
            <person name="Tran P."/>
        </authorList>
    </citation>
    <scope>NUCLEOTIDE SEQUENCE</scope>
    <source>
        <strain evidence="3">M_DeepCast_400m_m2_100</strain>
    </source>
</reference>
<evidence type="ECO:0000313" key="3">
    <source>
        <dbReference type="EMBL" id="MBM3318414.1"/>
    </source>
</evidence>
<dbReference type="EMBL" id="VGIY01000349">
    <property type="protein sequence ID" value="MBM3318414.1"/>
    <property type="molecule type" value="Genomic_DNA"/>
</dbReference>
<sequence length="124" mass="12841">MSGWDRRQTDGGVRGLAGWPGNRGSARGRRARAVSRRSGLRAVLICLAIPAILAIPAVAALAAVPAVAFAAVPAVAVGAAEAPAGSAVILQYERIGAARADAPQTPLEDFEQHLDYLAREQYAV</sequence>
<organism evidence="3 4">
    <name type="scientific">Eiseniibacteriota bacterium</name>
    <dbReference type="NCBI Taxonomy" id="2212470"/>
    <lineage>
        <taxon>Bacteria</taxon>
        <taxon>Candidatus Eiseniibacteriota</taxon>
    </lineage>
</organism>
<evidence type="ECO:0000256" key="1">
    <source>
        <dbReference type="SAM" id="MobiDB-lite"/>
    </source>
</evidence>
<feature type="transmembrane region" description="Helical" evidence="2">
    <location>
        <begin position="68"/>
        <end position="90"/>
    </location>
</feature>
<dbReference type="AlphaFoldDB" id="A0A937XD78"/>
<comment type="caution">
    <text evidence="3">The sequence shown here is derived from an EMBL/GenBank/DDBJ whole genome shotgun (WGS) entry which is preliminary data.</text>
</comment>
<gene>
    <name evidence="3" type="ORF">FJY75_11240</name>
</gene>
<feature type="transmembrane region" description="Helical" evidence="2">
    <location>
        <begin position="39"/>
        <end position="62"/>
    </location>
</feature>
<name>A0A937XD78_UNCEI</name>
<feature type="non-terminal residue" evidence="3">
    <location>
        <position position="124"/>
    </location>
</feature>
<dbReference type="Proteomes" id="UP000748308">
    <property type="component" value="Unassembled WGS sequence"/>
</dbReference>
<evidence type="ECO:0000256" key="2">
    <source>
        <dbReference type="SAM" id="Phobius"/>
    </source>
</evidence>
<feature type="region of interest" description="Disordered" evidence="1">
    <location>
        <begin position="1"/>
        <end position="30"/>
    </location>
</feature>
<keyword evidence="2" id="KW-0472">Membrane</keyword>